<evidence type="ECO:0000313" key="3">
    <source>
        <dbReference type="Proteomes" id="UP000664940"/>
    </source>
</evidence>
<feature type="compositionally biased region" description="Basic and acidic residues" evidence="1">
    <location>
        <begin position="107"/>
        <end position="118"/>
    </location>
</feature>
<feature type="compositionally biased region" description="Low complexity" evidence="1">
    <location>
        <begin position="372"/>
        <end position="397"/>
    </location>
</feature>
<feature type="compositionally biased region" description="Basic and acidic residues" evidence="1">
    <location>
        <begin position="132"/>
        <end position="157"/>
    </location>
</feature>
<dbReference type="EMBL" id="JABVXQ010000016">
    <property type="protein sequence ID" value="KAF6073377.1"/>
    <property type="molecule type" value="Genomic_DNA"/>
</dbReference>
<feature type="compositionally biased region" description="Basic and acidic residues" evidence="1">
    <location>
        <begin position="285"/>
        <end position="349"/>
    </location>
</feature>
<sequence>MSGRKDWSALSSLARQRSLEDAEEQQREHRRRHRNLSSTADAAEAPRPAQDRGRPSSVRLPSVEEAEGPTPPSPGSRGEKEDAQAVPRTRQERRQRRQLVEVSQTPVRERLEAEEGRDGSGPGPAEQRPPTPKKEEGAPPRRRLSREQRGPWAREEENLVGGEPGGGQQGVSQRKPSAPEGVGALENRPSARAASSSGSSLLSERAAVSERKKTVLEKTGISEKVPNPRKTSSSERSLVSERTLLFEKSSTPETKLVPKRASGSKQPPPGEQPNPREQPPPWEQHQPREKPQPQEQPKPQEKPQPREQPQEQPQPREKPQPEEQPKPQEKPQPREQPQEQPQPREKPQPEEQPQSEEQPQPREESQPREEPQAQVQLQAQEQPVAGGGQKAAAPPGKDQLSSAEPGTCRPLSRTASLPPVTLKVKIPRKEEEEGTSPSPRATYSSSLQRSSPRTISFRMSPRTNSSETTLTRSASVRLPVKLGEKLERYQSAIQRSESIKALGASRTEFFVAPVGVASKRHLFEKELAGAGRTETAASRKENLKLSGAVTSRLKLWISRTQESREEDPQEVQGESAAARRTPGEKRADSSLDAEV</sequence>
<feature type="compositionally biased region" description="Polar residues" evidence="1">
    <location>
        <begin position="435"/>
        <end position="454"/>
    </location>
</feature>
<feature type="region of interest" description="Disordered" evidence="1">
    <location>
        <begin position="559"/>
        <end position="595"/>
    </location>
</feature>
<reference evidence="2 3" key="1">
    <citation type="journal article" date="2020" name="Nature">
        <title>Six reference-quality genomes reveal evolution of bat adaptations.</title>
        <authorList>
            <person name="Jebb D."/>
            <person name="Huang Z."/>
            <person name="Pippel M."/>
            <person name="Hughes G.M."/>
            <person name="Lavrichenko K."/>
            <person name="Devanna P."/>
            <person name="Winkler S."/>
            <person name="Jermiin L.S."/>
            <person name="Skirmuntt E.C."/>
            <person name="Katzourakis A."/>
            <person name="Burkitt-Gray L."/>
            <person name="Ray D.A."/>
            <person name="Sullivan K.A.M."/>
            <person name="Roscito J.G."/>
            <person name="Kirilenko B.M."/>
            <person name="Davalos L.M."/>
            <person name="Corthals A.P."/>
            <person name="Power M.L."/>
            <person name="Jones G."/>
            <person name="Ransome R.D."/>
            <person name="Dechmann D.K.N."/>
            <person name="Locatelli A.G."/>
            <person name="Puechmaille S.J."/>
            <person name="Fedrigo O."/>
            <person name="Jarvis E.D."/>
            <person name="Hiller M."/>
            <person name="Vernes S.C."/>
            <person name="Myers E.W."/>
            <person name="Teeling E.C."/>
        </authorList>
    </citation>
    <scope>NUCLEOTIDE SEQUENCE [LARGE SCALE GENOMIC DNA]</scope>
    <source>
        <strain evidence="2">Bat1K_MPI-CBG_1</strain>
    </source>
</reference>
<feature type="region of interest" description="Disordered" evidence="1">
    <location>
        <begin position="1"/>
        <end position="472"/>
    </location>
</feature>
<accession>A0A833Y808</accession>
<feature type="compositionally biased region" description="Low complexity" evidence="1">
    <location>
        <begin position="190"/>
        <end position="206"/>
    </location>
</feature>
<feature type="compositionally biased region" description="Basic and acidic residues" evidence="1">
    <location>
        <begin position="17"/>
        <end position="27"/>
    </location>
</feature>
<feature type="compositionally biased region" description="Basic and acidic residues" evidence="1">
    <location>
        <begin position="359"/>
        <end position="371"/>
    </location>
</feature>
<organism evidence="2 3">
    <name type="scientific">Phyllostomus discolor</name>
    <name type="common">pale spear-nosed bat</name>
    <dbReference type="NCBI Taxonomy" id="89673"/>
    <lineage>
        <taxon>Eukaryota</taxon>
        <taxon>Metazoa</taxon>
        <taxon>Chordata</taxon>
        <taxon>Craniata</taxon>
        <taxon>Vertebrata</taxon>
        <taxon>Euteleostomi</taxon>
        <taxon>Mammalia</taxon>
        <taxon>Eutheria</taxon>
        <taxon>Laurasiatheria</taxon>
        <taxon>Chiroptera</taxon>
        <taxon>Yangochiroptera</taxon>
        <taxon>Phyllostomidae</taxon>
        <taxon>Phyllostominae</taxon>
        <taxon>Phyllostomus</taxon>
    </lineage>
</organism>
<evidence type="ECO:0000256" key="1">
    <source>
        <dbReference type="SAM" id="MobiDB-lite"/>
    </source>
</evidence>
<dbReference type="InterPro" id="IPR017404">
    <property type="entry name" value="Ladinin_1"/>
</dbReference>
<feature type="compositionally biased region" description="Basic and acidic residues" evidence="1">
    <location>
        <begin position="207"/>
        <end position="216"/>
    </location>
</feature>
<feature type="compositionally biased region" description="Polar residues" evidence="1">
    <location>
        <begin position="461"/>
        <end position="472"/>
    </location>
</feature>
<dbReference type="PANTHER" id="PTHR12392">
    <property type="entry name" value="LADININ 1"/>
    <property type="match status" value="1"/>
</dbReference>
<comment type="caution">
    <text evidence="2">The sequence shown here is derived from an EMBL/GenBank/DDBJ whole genome shotgun (WGS) entry which is preliminary data.</text>
</comment>
<protein>
    <submittedName>
        <fullName evidence="2">Ladinin 1</fullName>
    </submittedName>
</protein>
<evidence type="ECO:0000313" key="2">
    <source>
        <dbReference type="EMBL" id="KAF6073377.1"/>
    </source>
</evidence>
<gene>
    <name evidence="2" type="ORF">HJG60_007482</name>
</gene>
<feature type="compositionally biased region" description="Pro residues" evidence="1">
    <location>
        <begin position="266"/>
        <end position="282"/>
    </location>
</feature>
<dbReference type="Proteomes" id="UP000664940">
    <property type="component" value="Unassembled WGS sequence"/>
</dbReference>
<name>A0A833Y808_9CHIR</name>
<dbReference type="PANTHER" id="PTHR12392:SF0">
    <property type="entry name" value="LADININ-1"/>
    <property type="match status" value="1"/>
</dbReference>
<proteinExistence type="predicted"/>
<dbReference type="AlphaFoldDB" id="A0A833Y808"/>
<dbReference type="GO" id="GO:0005198">
    <property type="term" value="F:structural molecule activity"/>
    <property type="evidence" value="ECO:0007669"/>
    <property type="project" value="InterPro"/>
</dbReference>